<sequence length="113" mass="12540">MMQSGYFLFLVLIGVLVSLTFAEEIQSNFEALVDADSQNQNVEDSPRVARAFYGGGYGRGFGFGGYRGGYGYRGFGGGYPGFGYRRYGYGGYGYGGYRRYGYGGFYEENKKNK</sequence>
<organism evidence="2 3">
    <name type="scientific">Megaselia scalaris</name>
    <name type="common">Humpbacked fly</name>
    <name type="synonym">Phora scalaris</name>
    <dbReference type="NCBI Taxonomy" id="36166"/>
    <lineage>
        <taxon>Eukaryota</taxon>
        <taxon>Metazoa</taxon>
        <taxon>Ecdysozoa</taxon>
        <taxon>Arthropoda</taxon>
        <taxon>Hexapoda</taxon>
        <taxon>Insecta</taxon>
        <taxon>Pterygota</taxon>
        <taxon>Neoptera</taxon>
        <taxon>Endopterygota</taxon>
        <taxon>Diptera</taxon>
        <taxon>Brachycera</taxon>
        <taxon>Muscomorpha</taxon>
        <taxon>Platypezoidea</taxon>
        <taxon>Phoridae</taxon>
        <taxon>Megaseliini</taxon>
        <taxon>Megaselia</taxon>
    </lineage>
</organism>
<accession>T1GH43</accession>
<keyword evidence="1" id="KW-0732">Signal</keyword>
<dbReference type="EnsemblMetazoa" id="MESCA002727-RA">
    <property type="protein sequence ID" value="MESCA002727-PA"/>
    <property type="gene ID" value="MESCA002727"/>
</dbReference>
<feature type="signal peptide" evidence="1">
    <location>
        <begin position="1"/>
        <end position="22"/>
    </location>
</feature>
<dbReference type="Proteomes" id="UP000015102">
    <property type="component" value="Unassembled WGS sequence"/>
</dbReference>
<reference evidence="2" key="2">
    <citation type="submission" date="2015-06" db="UniProtKB">
        <authorList>
            <consortium name="EnsemblMetazoa"/>
        </authorList>
    </citation>
    <scope>IDENTIFICATION</scope>
</reference>
<dbReference type="HOGENOM" id="CLU_2136315_0_0_1"/>
<evidence type="ECO:0000256" key="1">
    <source>
        <dbReference type="SAM" id="SignalP"/>
    </source>
</evidence>
<proteinExistence type="predicted"/>
<protein>
    <submittedName>
        <fullName evidence="2">Uncharacterized protein</fullName>
    </submittedName>
</protein>
<reference evidence="3" key="1">
    <citation type="submission" date="2013-02" db="EMBL/GenBank/DDBJ databases">
        <authorList>
            <person name="Hughes D."/>
        </authorList>
    </citation>
    <scope>NUCLEOTIDE SEQUENCE</scope>
    <source>
        <strain>Durham</strain>
        <strain evidence="3">NC isolate 2 -- Noor lab</strain>
    </source>
</reference>
<keyword evidence="3" id="KW-1185">Reference proteome</keyword>
<evidence type="ECO:0000313" key="2">
    <source>
        <dbReference type="EnsemblMetazoa" id="MESCA002727-PA"/>
    </source>
</evidence>
<dbReference type="EMBL" id="CAQQ02003730">
    <property type="status" value="NOT_ANNOTATED_CDS"/>
    <property type="molecule type" value="Genomic_DNA"/>
</dbReference>
<name>T1GH43_MEGSC</name>
<evidence type="ECO:0000313" key="3">
    <source>
        <dbReference type="Proteomes" id="UP000015102"/>
    </source>
</evidence>
<feature type="chain" id="PRO_5004576939" evidence="1">
    <location>
        <begin position="23"/>
        <end position="113"/>
    </location>
</feature>
<dbReference type="AlphaFoldDB" id="T1GH43"/>